<name>A0A381ZIH8_9ZZZZ</name>
<feature type="non-terminal residue" evidence="2">
    <location>
        <position position="41"/>
    </location>
</feature>
<gene>
    <name evidence="2" type="ORF">METZ01_LOCUS141645</name>
</gene>
<keyword evidence="1" id="KW-0812">Transmembrane</keyword>
<reference evidence="2" key="1">
    <citation type="submission" date="2018-05" db="EMBL/GenBank/DDBJ databases">
        <authorList>
            <person name="Lanie J.A."/>
            <person name="Ng W.-L."/>
            <person name="Kazmierczak K.M."/>
            <person name="Andrzejewski T.M."/>
            <person name="Davidsen T.M."/>
            <person name="Wayne K.J."/>
            <person name="Tettelin H."/>
            <person name="Glass J.I."/>
            <person name="Rusch D."/>
            <person name="Podicherti R."/>
            <person name="Tsui H.-C.T."/>
            <person name="Winkler M.E."/>
        </authorList>
    </citation>
    <scope>NUCLEOTIDE SEQUENCE</scope>
</reference>
<evidence type="ECO:0000256" key="1">
    <source>
        <dbReference type="SAM" id="Phobius"/>
    </source>
</evidence>
<keyword evidence="1" id="KW-0472">Membrane</keyword>
<dbReference type="EMBL" id="UINC01021372">
    <property type="protein sequence ID" value="SVA88791.1"/>
    <property type="molecule type" value="Genomic_DNA"/>
</dbReference>
<dbReference type="AlphaFoldDB" id="A0A381ZIH8"/>
<evidence type="ECO:0000313" key="2">
    <source>
        <dbReference type="EMBL" id="SVA88791.1"/>
    </source>
</evidence>
<proteinExistence type="predicted"/>
<keyword evidence="1" id="KW-1133">Transmembrane helix</keyword>
<feature type="transmembrane region" description="Helical" evidence="1">
    <location>
        <begin position="6"/>
        <end position="26"/>
    </location>
</feature>
<accession>A0A381ZIH8</accession>
<sequence>MGSEAGKHIILIVGTLVVILPFYLMLSFSFKSPSEIQSISG</sequence>
<organism evidence="2">
    <name type="scientific">marine metagenome</name>
    <dbReference type="NCBI Taxonomy" id="408172"/>
    <lineage>
        <taxon>unclassified sequences</taxon>
        <taxon>metagenomes</taxon>
        <taxon>ecological metagenomes</taxon>
    </lineage>
</organism>
<protein>
    <submittedName>
        <fullName evidence="2">Uncharacterized protein</fullName>
    </submittedName>
</protein>